<keyword evidence="6 8" id="KW-0472">Membrane</keyword>
<dbReference type="Proteomes" id="UP000427842">
    <property type="component" value="Unassembled WGS sequence"/>
</dbReference>
<gene>
    <name evidence="13" type="ORF">D3W54_00710</name>
</gene>
<comment type="similarity">
    <text evidence="8 9">Belongs to the TonB-dependent receptor family.</text>
</comment>
<reference evidence="13 14" key="1">
    <citation type="submission" date="2018-09" db="EMBL/GenBank/DDBJ databases">
        <title>Genome sequence and characterization of the bcs clusters for the production of nanocellulose from the low pH resistant strain Komagataeibacter medellinensis ID13488.</title>
        <authorList>
            <person name="Hernandez-Arriaga A.M."/>
            <person name="Del Cerro C."/>
            <person name="Urbina L."/>
            <person name="Eceiza A."/>
            <person name="Retegi A."/>
            <person name="Prieto M.A."/>
        </authorList>
    </citation>
    <scope>NUCLEOTIDE SEQUENCE [LARGE SCALE GENOMIC DNA]</scope>
    <source>
        <strain evidence="13 14">ID13488</strain>
    </source>
</reference>
<dbReference type="Gene3D" id="2.40.170.20">
    <property type="entry name" value="TonB-dependent receptor, beta-barrel domain"/>
    <property type="match status" value="1"/>
</dbReference>
<proteinExistence type="inferred from homology"/>
<evidence type="ECO:0000256" key="2">
    <source>
        <dbReference type="ARBA" id="ARBA00022448"/>
    </source>
</evidence>
<evidence type="ECO:0000313" key="13">
    <source>
        <dbReference type="EMBL" id="KAB8122999.1"/>
    </source>
</evidence>
<dbReference type="Pfam" id="PF07715">
    <property type="entry name" value="Plug"/>
    <property type="match status" value="1"/>
</dbReference>
<dbReference type="InterPro" id="IPR000531">
    <property type="entry name" value="Beta-barrel_TonB"/>
</dbReference>
<dbReference type="RefSeq" id="WP_153467440.1">
    <property type="nucleotide sequence ID" value="NZ_QYAZ01000001.1"/>
</dbReference>
<dbReference type="PROSITE" id="PS52016">
    <property type="entry name" value="TONB_DEPENDENT_REC_3"/>
    <property type="match status" value="1"/>
</dbReference>
<dbReference type="Pfam" id="PF00593">
    <property type="entry name" value="TonB_dep_Rec_b-barrel"/>
    <property type="match status" value="1"/>
</dbReference>
<keyword evidence="10" id="KW-0732">Signal</keyword>
<dbReference type="EMBL" id="QYAZ01000001">
    <property type="protein sequence ID" value="KAB8122999.1"/>
    <property type="molecule type" value="Genomic_DNA"/>
</dbReference>
<dbReference type="InterPro" id="IPR037066">
    <property type="entry name" value="Plug_dom_sf"/>
</dbReference>
<feature type="domain" description="TonB-dependent receptor plug" evidence="12">
    <location>
        <begin position="106"/>
        <end position="208"/>
    </location>
</feature>
<protein>
    <submittedName>
        <fullName evidence="13">TonB-dependent receptor</fullName>
    </submittedName>
</protein>
<name>A0ABQ6VS33_9PROT</name>
<comment type="caution">
    <text evidence="13">The sequence shown here is derived from an EMBL/GenBank/DDBJ whole genome shotgun (WGS) entry which is preliminary data.</text>
</comment>
<evidence type="ECO:0000256" key="8">
    <source>
        <dbReference type="PROSITE-ProRule" id="PRU01360"/>
    </source>
</evidence>
<organism evidence="13 14">
    <name type="scientific">Komagataeibacter medellinensis</name>
    <dbReference type="NCBI Taxonomy" id="1177712"/>
    <lineage>
        <taxon>Bacteria</taxon>
        <taxon>Pseudomonadati</taxon>
        <taxon>Pseudomonadota</taxon>
        <taxon>Alphaproteobacteria</taxon>
        <taxon>Acetobacterales</taxon>
        <taxon>Acetobacteraceae</taxon>
        <taxon>Komagataeibacter</taxon>
    </lineage>
</organism>
<keyword evidence="4 8" id="KW-0812">Transmembrane</keyword>
<feature type="domain" description="TonB-dependent receptor-like beta-barrel" evidence="11">
    <location>
        <begin position="343"/>
        <end position="798"/>
    </location>
</feature>
<evidence type="ECO:0000256" key="5">
    <source>
        <dbReference type="ARBA" id="ARBA00023077"/>
    </source>
</evidence>
<keyword evidence="2 8" id="KW-0813">Transport</keyword>
<dbReference type="InterPro" id="IPR039426">
    <property type="entry name" value="TonB-dep_rcpt-like"/>
</dbReference>
<keyword evidence="7 8" id="KW-0998">Cell outer membrane</keyword>
<comment type="subcellular location">
    <subcellularLocation>
        <location evidence="1 8">Cell outer membrane</location>
        <topology evidence="1 8">Multi-pass membrane protein</topology>
    </subcellularLocation>
</comment>
<evidence type="ECO:0000256" key="7">
    <source>
        <dbReference type="ARBA" id="ARBA00023237"/>
    </source>
</evidence>
<sequence>MIRYFFHNEMNRSVVGKSSVKLAFLCSSLWVSSAFAQGTTMSLSAGGKAQNVPASTGTADTADVNLDNRPTMIGQTAPTDEKMLVLGHHYSDGVTRRAIGGGLMVKEDAPKSKSTITRDYIEKQTPGLNPMQLIALLPGVNATDSDPMGLTGGHTSVRGMNENSMGYTLEGFPLNDIGSYAVYPQEIVDSENLSSIQVAQGSADLDSPTVSASGGVVNMYLIDPTEKMGGRADFSYGSYNAVRGFARFDTGLMGNSGTRAYFSFSDTHEEMWRGPGDESKLHGEMKVVKEWGKGNRMSLVVVGNQLNNYSQPSVSMASWNKYGIGVPGAIDGSSSGTPANTVYNSVMTGNPKIDQYYYKNRINPFTNIYISAPSHFNLGSHLSLTETPYFWYGYGNGGGAYSENMTRMSYGSQTMSGTINGQSAGNTNVVLYNPSITRTYRPGAVTKLTWTAGINRLMVGYWFEYSYQRQTSPYSALNADGTPVNEYGDGANLILANGQVAQYRDTLTRTIINTPFIGDSISLFHNRLTIDAGLKYSIITRDGRNYLPDTSTGTVINQTYREALPTMAFRYKVDSKNQLFFSVATNYRVPMNSSLYDSGAYSAGSGYSNHAATGLKPEVSISEEFGWRYQGKLINTSLTYFHYNFTNRLFTQTIVDPHNMGDYYTTSINGGGETTNGVDFEIGTRPIYNIRPYFSAEYIDARNDSNLAAQTRGVSALLPTKGKFAPQTPRYQFGLGLDYDNGGIFGNFSLKYVAKQYSTFMNDEAVPSYVRMNIGVGYRFKSWGLFKSPTIKLNLSNITNNHYLNYASGIETNAQTAIAMNGKSVKGYVPTYGIASPFSAIFSMSSGF</sequence>
<evidence type="ECO:0000256" key="4">
    <source>
        <dbReference type="ARBA" id="ARBA00022692"/>
    </source>
</evidence>
<dbReference type="InterPro" id="IPR012910">
    <property type="entry name" value="Plug_dom"/>
</dbReference>
<dbReference type="Gene3D" id="2.170.130.10">
    <property type="entry name" value="TonB-dependent receptor, plug domain"/>
    <property type="match status" value="1"/>
</dbReference>
<feature type="signal peptide" evidence="10">
    <location>
        <begin position="1"/>
        <end position="36"/>
    </location>
</feature>
<evidence type="ECO:0000256" key="1">
    <source>
        <dbReference type="ARBA" id="ARBA00004571"/>
    </source>
</evidence>
<evidence type="ECO:0000256" key="10">
    <source>
        <dbReference type="SAM" id="SignalP"/>
    </source>
</evidence>
<keyword evidence="14" id="KW-1185">Reference proteome</keyword>
<keyword evidence="5 9" id="KW-0798">TonB box</keyword>
<evidence type="ECO:0000256" key="3">
    <source>
        <dbReference type="ARBA" id="ARBA00022452"/>
    </source>
</evidence>
<keyword evidence="3 8" id="KW-1134">Transmembrane beta strand</keyword>
<evidence type="ECO:0000259" key="11">
    <source>
        <dbReference type="Pfam" id="PF00593"/>
    </source>
</evidence>
<accession>A0ABQ6VS33</accession>
<evidence type="ECO:0000256" key="9">
    <source>
        <dbReference type="RuleBase" id="RU003357"/>
    </source>
</evidence>
<dbReference type="InterPro" id="IPR036942">
    <property type="entry name" value="Beta-barrel_TonB_sf"/>
</dbReference>
<keyword evidence="13" id="KW-0675">Receptor</keyword>
<evidence type="ECO:0000313" key="14">
    <source>
        <dbReference type="Proteomes" id="UP000427842"/>
    </source>
</evidence>
<dbReference type="SUPFAM" id="SSF56935">
    <property type="entry name" value="Porins"/>
    <property type="match status" value="1"/>
</dbReference>
<feature type="chain" id="PRO_5046420457" evidence="10">
    <location>
        <begin position="37"/>
        <end position="848"/>
    </location>
</feature>
<evidence type="ECO:0000259" key="12">
    <source>
        <dbReference type="Pfam" id="PF07715"/>
    </source>
</evidence>
<evidence type="ECO:0000256" key="6">
    <source>
        <dbReference type="ARBA" id="ARBA00023136"/>
    </source>
</evidence>